<dbReference type="PANTHER" id="PTHR39624:SF2">
    <property type="entry name" value="OSMC-LIKE PROTEIN"/>
    <property type="match status" value="1"/>
</dbReference>
<gene>
    <name evidence="2" type="ORF">RM533_12360</name>
</gene>
<accession>A0ABU2ZKP5</accession>
<dbReference type="Gene3D" id="3.30.300.20">
    <property type="match status" value="1"/>
</dbReference>
<organism evidence="2 3">
    <name type="scientific">Croceicoccus esteveae</name>
    <dbReference type="NCBI Taxonomy" id="3075597"/>
    <lineage>
        <taxon>Bacteria</taxon>
        <taxon>Pseudomonadati</taxon>
        <taxon>Pseudomonadota</taxon>
        <taxon>Alphaproteobacteria</taxon>
        <taxon>Sphingomonadales</taxon>
        <taxon>Erythrobacteraceae</taxon>
        <taxon>Croceicoccus</taxon>
    </lineage>
</organism>
<dbReference type="PANTHER" id="PTHR39624">
    <property type="entry name" value="PROTEIN INVOLVED IN RIMO-MEDIATED BETA-METHYLTHIOLATION OF RIBOSOMAL PROTEIN S12 YCAO"/>
    <property type="match status" value="1"/>
</dbReference>
<comment type="caution">
    <text evidence="2">The sequence shown here is derived from an EMBL/GenBank/DDBJ whole genome shotgun (WGS) entry which is preliminary data.</text>
</comment>
<dbReference type="EMBL" id="JAVRHS010000013">
    <property type="protein sequence ID" value="MDT0576961.1"/>
    <property type="molecule type" value="Genomic_DNA"/>
</dbReference>
<dbReference type="Proteomes" id="UP001259803">
    <property type="component" value="Unassembled WGS sequence"/>
</dbReference>
<reference evidence="2 3" key="1">
    <citation type="submission" date="2023-09" db="EMBL/GenBank/DDBJ databases">
        <authorList>
            <person name="Rey-Velasco X."/>
        </authorList>
    </citation>
    <scope>NUCLEOTIDE SEQUENCE [LARGE SCALE GENOMIC DNA]</scope>
    <source>
        <strain evidence="2 3">F390</strain>
    </source>
</reference>
<dbReference type="InterPro" id="IPR029058">
    <property type="entry name" value="AB_hydrolase_fold"/>
</dbReference>
<dbReference type="SUPFAM" id="SSF53474">
    <property type="entry name" value="alpha/beta-Hydrolases"/>
    <property type="match status" value="1"/>
</dbReference>
<dbReference type="SUPFAM" id="SSF82784">
    <property type="entry name" value="OsmC-like"/>
    <property type="match status" value="1"/>
</dbReference>
<dbReference type="InterPro" id="IPR003718">
    <property type="entry name" value="OsmC/Ohr_fam"/>
</dbReference>
<evidence type="ECO:0000313" key="3">
    <source>
        <dbReference type="Proteomes" id="UP001259803"/>
    </source>
</evidence>
<keyword evidence="3" id="KW-1185">Reference proteome</keyword>
<dbReference type="InterPro" id="IPR022742">
    <property type="entry name" value="Hydrolase_4"/>
</dbReference>
<keyword evidence="2" id="KW-0378">Hydrolase</keyword>
<dbReference type="InterPro" id="IPR036102">
    <property type="entry name" value="OsmC/Ohrsf"/>
</dbReference>
<dbReference type="Pfam" id="PF12146">
    <property type="entry name" value="Hydrolase_4"/>
    <property type="match status" value="1"/>
</dbReference>
<dbReference type="Gene3D" id="3.40.50.1820">
    <property type="entry name" value="alpha/beta hydrolase"/>
    <property type="match status" value="1"/>
</dbReference>
<sequence length="405" mass="43272">MPNVVTDRFRFANRHGHELDARLELPVGGPAPATALFAHCFTCTKDSHAARRITAALAARGFAVLRFDFTGLGDSDGEFANSGFVANVEDLVSAADHLREQGMAPSLLIGHSLGGAAVIAAAEAIPEVSAVATIGAPYEVHHVLHQLGNAPDTLKDEAEVEVTIGGRPFKIGREFVNQALGQPQAERLHRLDAALLVMHAPSDAIVGIENATDIFIAAKHPKSFVSLNDADHLLLKDGAASYAAHVITAWAEPYVPVMAKSDEPLEEGLVSVETAGGKFAQIVRTAAHEFVADEPLSIGGTDLGPTPYDLLLAGLGACTSMTIRMYADRKKLALDSVKVVLEHGREHAADCSNPGVSRRIDVIDRTIELRGDLSAEQREKLLTIAEKCPVHRTLENRIEVRTIAV</sequence>
<name>A0ABU2ZKP5_9SPHN</name>
<protein>
    <submittedName>
        <fullName evidence="2">Bifunctional alpha/beta hydrolase/OsmC family protein</fullName>
    </submittedName>
</protein>
<proteinExistence type="predicted"/>
<dbReference type="InterPro" id="IPR015946">
    <property type="entry name" value="KH_dom-like_a/b"/>
</dbReference>
<dbReference type="GO" id="GO:0016787">
    <property type="term" value="F:hydrolase activity"/>
    <property type="evidence" value="ECO:0007669"/>
    <property type="project" value="UniProtKB-KW"/>
</dbReference>
<evidence type="ECO:0000313" key="2">
    <source>
        <dbReference type="EMBL" id="MDT0576961.1"/>
    </source>
</evidence>
<dbReference type="RefSeq" id="WP_311341532.1">
    <property type="nucleotide sequence ID" value="NZ_JAVRHS010000013.1"/>
</dbReference>
<evidence type="ECO:0000259" key="1">
    <source>
        <dbReference type="Pfam" id="PF12146"/>
    </source>
</evidence>
<dbReference type="Pfam" id="PF02566">
    <property type="entry name" value="OsmC"/>
    <property type="match status" value="1"/>
</dbReference>
<feature type="domain" description="Serine aminopeptidase S33" evidence="1">
    <location>
        <begin position="48"/>
        <end position="142"/>
    </location>
</feature>